<evidence type="ECO:0000256" key="5">
    <source>
        <dbReference type="ARBA" id="ARBA00023136"/>
    </source>
</evidence>
<dbReference type="GO" id="GO:0022857">
    <property type="term" value="F:transmembrane transporter activity"/>
    <property type="evidence" value="ECO:0007669"/>
    <property type="project" value="InterPro"/>
</dbReference>
<dbReference type="InterPro" id="IPR000109">
    <property type="entry name" value="POT_fam"/>
</dbReference>
<feature type="transmembrane region" description="Helical" evidence="7">
    <location>
        <begin position="288"/>
        <end position="305"/>
    </location>
</feature>
<feature type="transmembrane region" description="Helical" evidence="7">
    <location>
        <begin position="88"/>
        <end position="107"/>
    </location>
</feature>
<dbReference type="FunFam" id="1.20.1250.20:FF:000651">
    <property type="entry name" value="Glutathione uptake transporter"/>
    <property type="match status" value="1"/>
</dbReference>
<feature type="transmembrane region" description="Helical" evidence="7">
    <location>
        <begin position="179"/>
        <end position="197"/>
    </location>
</feature>
<name>A0A8K0VUU0_9PLEO</name>
<dbReference type="AlphaFoldDB" id="A0A8K0VUU0"/>
<evidence type="ECO:0000313" key="9">
    <source>
        <dbReference type="Proteomes" id="UP000813461"/>
    </source>
</evidence>
<protein>
    <submittedName>
        <fullName evidence="8">POT family-domain-containing protein</fullName>
    </submittedName>
</protein>
<dbReference type="SUPFAM" id="SSF103473">
    <property type="entry name" value="MFS general substrate transporter"/>
    <property type="match status" value="1"/>
</dbReference>
<comment type="caution">
    <text evidence="8">The sequence shown here is derived from an EMBL/GenBank/DDBJ whole genome shotgun (WGS) entry which is preliminary data.</text>
</comment>
<dbReference type="Gene3D" id="1.20.1250.20">
    <property type="entry name" value="MFS general substrate transporter like domains"/>
    <property type="match status" value="1"/>
</dbReference>
<feature type="transmembrane region" description="Helical" evidence="7">
    <location>
        <begin position="203"/>
        <end position="223"/>
    </location>
</feature>
<feature type="transmembrane region" description="Helical" evidence="7">
    <location>
        <begin position="325"/>
        <end position="348"/>
    </location>
</feature>
<proteinExistence type="inferred from homology"/>
<feature type="transmembrane region" description="Helical" evidence="7">
    <location>
        <begin position="119"/>
        <end position="141"/>
    </location>
</feature>
<dbReference type="OrthoDB" id="8904098at2759"/>
<feature type="transmembrane region" description="Helical" evidence="7">
    <location>
        <begin position="60"/>
        <end position="81"/>
    </location>
</feature>
<comment type="similarity">
    <text evidence="2">Belongs to the major facilitator superfamily. Proton-dependent oligopeptide transporter (POT/PTR) (TC 2.A.17) family.</text>
</comment>
<dbReference type="Proteomes" id="UP000813461">
    <property type="component" value="Unassembled WGS sequence"/>
</dbReference>
<evidence type="ECO:0000256" key="3">
    <source>
        <dbReference type="ARBA" id="ARBA00022692"/>
    </source>
</evidence>
<accession>A0A8K0VUU0</accession>
<keyword evidence="4 7" id="KW-1133">Transmembrane helix</keyword>
<feature type="transmembrane region" description="Helical" evidence="7">
    <location>
        <begin position="12"/>
        <end position="30"/>
    </location>
</feature>
<evidence type="ECO:0000256" key="6">
    <source>
        <dbReference type="SAM" id="MobiDB-lite"/>
    </source>
</evidence>
<feature type="compositionally biased region" description="Polar residues" evidence="6">
    <location>
        <begin position="560"/>
        <end position="572"/>
    </location>
</feature>
<reference evidence="8" key="1">
    <citation type="journal article" date="2021" name="Nat. Commun.">
        <title>Genetic determinants of endophytism in the Arabidopsis root mycobiome.</title>
        <authorList>
            <person name="Mesny F."/>
            <person name="Miyauchi S."/>
            <person name="Thiergart T."/>
            <person name="Pickel B."/>
            <person name="Atanasova L."/>
            <person name="Karlsson M."/>
            <person name="Huettel B."/>
            <person name="Barry K.W."/>
            <person name="Haridas S."/>
            <person name="Chen C."/>
            <person name="Bauer D."/>
            <person name="Andreopoulos W."/>
            <person name="Pangilinan J."/>
            <person name="LaButti K."/>
            <person name="Riley R."/>
            <person name="Lipzen A."/>
            <person name="Clum A."/>
            <person name="Drula E."/>
            <person name="Henrissat B."/>
            <person name="Kohler A."/>
            <person name="Grigoriev I.V."/>
            <person name="Martin F.M."/>
            <person name="Hacquard S."/>
        </authorList>
    </citation>
    <scope>NUCLEOTIDE SEQUENCE</scope>
    <source>
        <strain evidence="8">MPI-SDFR-AT-0120</strain>
    </source>
</reference>
<evidence type="ECO:0000256" key="7">
    <source>
        <dbReference type="SAM" id="Phobius"/>
    </source>
</evidence>
<feature type="transmembrane region" description="Helical" evidence="7">
    <location>
        <begin position="442"/>
        <end position="466"/>
    </location>
</feature>
<feature type="region of interest" description="Disordered" evidence="6">
    <location>
        <begin position="560"/>
        <end position="580"/>
    </location>
</feature>
<dbReference type="GO" id="GO:0016020">
    <property type="term" value="C:membrane"/>
    <property type="evidence" value="ECO:0007669"/>
    <property type="project" value="UniProtKB-SubCell"/>
</dbReference>
<evidence type="ECO:0000256" key="2">
    <source>
        <dbReference type="ARBA" id="ARBA00005982"/>
    </source>
</evidence>
<dbReference type="InterPro" id="IPR036259">
    <property type="entry name" value="MFS_trans_sf"/>
</dbReference>
<comment type="subcellular location">
    <subcellularLocation>
        <location evidence="1">Membrane</location>
        <topology evidence="1">Multi-pass membrane protein</topology>
    </subcellularLocation>
</comment>
<feature type="transmembrane region" description="Helical" evidence="7">
    <location>
        <begin position="472"/>
        <end position="493"/>
    </location>
</feature>
<organism evidence="8 9">
    <name type="scientific">Paraphoma chrysanthemicola</name>
    <dbReference type="NCBI Taxonomy" id="798071"/>
    <lineage>
        <taxon>Eukaryota</taxon>
        <taxon>Fungi</taxon>
        <taxon>Dikarya</taxon>
        <taxon>Ascomycota</taxon>
        <taxon>Pezizomycotina</taxon>
        <taxon>Dothideomycetes</taxon>
        <taxon>Pleosporomycetidae</taxon>
        <taxon>Pleosporales</taxon>
        <taxon>Pleosporineae</taxon>
        <taxon>Phaeosphaeriaceae</taxon>
        <taxon>Paraphoma</taxon>
    </lineage>
</organism>
<evidence type="ECO:0000313" key="8">
    <source>
        <dbReference type="EMBL" id="KAH7076144.1"/>
    </source>
</evidence>
<gene>
    <name evidence="8" type="ORF">FB567DRAFT_632420</name>
</gene>
<dbReference type="PANTHER" id="PTHR11654">
    <property type="entry name" value="OLIGOPEPTIDE TRANSPORTER-RELATED"/>
    <property type="match status" value="1"/>
</dbReference>
<keyword evidence="5 7" id="KW-0472">Membrane</keyword>
<dbReference type="Pfam" id="PF00854">
    <property type="entry name" value="PTR2"/>
    <property type="match status" value="1"/>
</dbReference>
<feature type="transmembrane region" description="Helical" evidence="7">
    <location>
        <begin position="360"/>
        <end position="383"/>
    </location>
</feature>
<sequence length="580" mass="64574">MRRVRDNVPWRLWAVALVGFWERAAFWGLTAPWQNYMERLPHHGPDEKPGALGLGQAKATRIYCSFYIFYYIAPIFIAPLADSRLGQYTTLLSSVVLYCLGILALTISSVPSNLDNGWGIPGLVVAMFLIGLGGGGVKAIMPPFIADQYTRVKPEVKTLKSGEQVVTDHELTVQYIYNLYFWIGNVGSLSWFVTVFIEDHYGFAEAYGLTLGLMCVAFLMLLLGKKWYVLVSHQDNLVIPKAAKIVGCAIKNGFRMRCADPEYQFEHRQERVAWSSDMVEELTRGLRGCRVLLAFVMFYVCFDQMQNNLISQAGSMRTNGTPNDLLPALNQVGCIVLGPAIQMGLYPFLHRRRIYIGPILRITIGFSFIALSMLYSTIVQYAIYNSPPCYDMPRSCSIMDAHGRPNVWLQAPVYFLISTGEIFAYVTGLEYAYDHSPKDMKVIVQAISLIIGGLGSAVALALTAVAHDPNLVIFYASLTVAMAATALVFWSVFRRYDSLNEPTSTTASIAEPRIDPEQGGLLRNAVPTEPTFPEVRLDADAAHGSEVHCHPFGIEVRTPQLQNGSETTLVSSTRERQRTV</sequence>
<keyword evidence="9" id="KW-1185">Reference proteome</keyword>
<feature type="transmembrane region" description="Helical" evidence="7">
    <location>
        <begin position="413"/>
        <end position="433"/>
    </location>
</feature>
<evidence type="ECO:0000256" key="1">
    <source>
        <dbReference type="ARBA" id="ARBA00004141"/>
    </source>
</evidence>
<evidence type="ECO:0000256" key="4">
    <source>
        <dbReference type="ARBA" id="ARBA00022989"/>
    </source>
</evidence>
<keyword evidence="3 7" id="KW-0812">Transmembrane</keyword>
<dbReference type="EMBL" id="JAGMVJ010000019">
    <property type="protein sequence ID" value="KAH7076144.1"/>
    <property type="molecule type" value="Genomic_DNA"/>
</dbReference>